<dbReference type="Proteomes" id="UP000630353">
    <property type="component" value="Unassembled WGS sequence"/>
</dbReference>
<feature type="transmembrane region" description="Helical" evidence="1">
    <location>
        <begin position="7"/>
        <end position="27"/>
    </location>
</feature>
<keyword evidence="1" id="KW-0472">Membrane</keyword>
<name>A0A918XUF8_9PROT</name>
<feature type="transmembrane region" description="Helical" evidence="1">
    <location>
        <begin position="232"/>
        <end position="251"/>
    </location>
</feature>
<keyword evidence="3" id="KW-1185">Reference proteome</keyword>
<dbReference type="GO" id="GO:0016020">
    <property type="term" value="C:membrane"/>
    <property type="evidence" value="ECO:0007669"/>
    <property type="project" value="InterPro"/>
</dbReference>
<evidence type="ECO:0000313" key="2">
    <source>
        <dbReference type="EMBL" id="GHD57068.1"/>
    </source>
</evidence>
<reference evidence="2" key="1">
    <citation type="journal article" date="2014" name="Int. J. Syst. Evol. Microbiol.">
        <title>Complete genome sequence of Corynebacterium casei LMG S-19264T (=DSM 44701T), isolated from a smear-ripened cheese.</title>
        <authorList>
            <consortium name="US DOE Joint Genome Institute (JGI-PGF)"/>
            <person name="Walter F."/>
            <person name="Albersmeier A."/>
            <person name="Kalinowski J."/>
            <person name="Ruckert C."/>
        </authorList>
    </citation>
    <scope>NUCLEOTIDE SEQUENCE</scope>
    <source>
        <strain evidence="2">KCTC 42651</strain>
    </source>
</reference>
<dbReference type="InterPro" id="IPR017516">
    <property type="entry name" value="AbrB_dup"/>
</dbReference>
<gene>
    <name evidence="2" type="ORF">GCM10017083_38020</name>
</gene>
<sequence length="353" mass="36352">MPSRIGLPDIVLWGVTLAIGGAGGFALDLLHVPLAWLLGSLAAVAGAGLIGGYRLAVPPGGRQVGQLLLGTAIGLTFTPTVAEIVAGYAPVMVVAALLSILYGVVAAWSLRRTARVDDATAFFSSVPGGVAEMSILAERHGGHTAPVSLAQSLRILCVVTTIPPIITALGLTGIDPFEPSTLAFDAMGFPALITLAVAGGGLLAWRRVPNAWLLGPMAVAVLVTATESDLSAMPGPLLSLSQVLIGATLGLRYRRDRLLALRRFLPPAVLSTIVLVGLNVATGAAIGILVGLPVPTMALAVSPGGMAEMSITAKVLHLGVPVVSAFHVVRIFLVIGFSEIVFRKLFRRPATNE</sequence>
<dbReference type="RefSeq" id="WP_189992561.1">
    <property type="nucleotide sequence ID" value="NZ_BMZS01000009.1"/>
</dbReference>
<keyword evidence="1" id="KW-0812">Transmembrane</keyword>
<dbReference type="PANTHER" id="PTHR38457:SF1">
    <property type="entry name" value="REGULATOR ABRB-RELATED"/>
    <property type="match status" value="1"/>
</dbReference>
<feature type="transmembrane region" description="Helical" evidence="1">
    <location>
        <begin position="315"/>
        <end position="338"/>
    </location>
</feature>
<feature type="transmembrane region" description="Helical" evidence="1">
    <location>
        <begin position="153"/>
        <end position="174"/>
    </location>
</feature>
<protein>
    <submittedName>
        <fullName evidence="2">Membrane protein</fullName>
    </submittedName>
</protein>
<feature type="transmembrane region" description="Helical" evidence="1">
    <location>
        <begin position="210"/>
        <end position="226"/>
    </location>
</feature>
<accession>A0A918XUF8</accession>
<dbReference type="InterPro" id="IPR007820">
    <property type="entry name" value="AbrB_fam"/>
</dbReference>
<organism evidence="2 3">
    <name type="scientific">Thalassobaculum fulvum</name>
    <dbReference type="NCBI Taxonomy" id="1633335"/>
    <lineage>
        <taxon>Bacteria</taxon>
        <taxon>Pseudomonadati</taxon>
        <taxon>Pseudomonadota</taxon>
        <taxon>Alphaproteobacteria</taxon>
        <taxon>Rhodospirillales</taxon>
        <taxon>Thalassobaculaceae</taxon>
        <taxon>Thalassobaculum</taxon>
    </lineage>
</organism>
<dbReference type="Pfam" id="PF05145">
    <property type="entry name" value="AbrB"/>
    <property type="match status" value="1"/>
</dbReference>
<dbReference type="PANTHER" id="PTHR38457">
    <property type="entry name" value="REGULATOR ABRB-RELATED"/>
    <property type="match status" value="1"/>
</dbReference>
<dbReference type="EMBL" id="BMZS01000009">
    <property type="protein sequence ID" value="GHD57068.1"/>
    <property type="molecule type" value="Genomic_DNA"/>
</dbReference>
<feature type="transmembrane region" description="Helical" evidence="1">
    <location>
        <begin position="186"/>
        <end position="205"/>
    </location>
</feature>
<dbReference type="NCBIfam" id="TIGR03082">
    <property type="entry name" value="Gneg_AbrB_dup"/>
    <property type="match status" value="2"/>
</dbReference>
<feature type="transmembrane region" description="Helical" evidence="1">
    <location>
        <begin position="272"/>
        <end position="295"/>
    </location>
</feature>
<evidence type="ECO:0000256" key="1">
    <source>
        <dbReference type="SAM" id="Phobius"/>
    </source>
</evidence>
<feature type="transmembrane region" description="Helical" evidence="1">
    <location>
        <begin position="33"/>
        <end position="52"/>
    </location>
</feature>
<dbReference type="GO" id="GO:0010468">
    <property type="term" value="P:regulation of gene expression"/>
    <property type="evidence" value="ECO:0007669"/>
    <property type="project" value="InterPro"/>
</dbReference>
<keyword evidence="1" id="KW-1133">Transmembrane helix</keyword>
<dbReference type="AlphaFoldDB" id="A0A918XUF8"/>
<proteinExistence type="predicted"/>
<reference evidence="2" key="2">
    <citation type="submission" date="2020-09" db="EMBL/GenBank/DDBJ databases">
        <authorList>
            <person name="Sun Q."/>
            <person name="Kim S."/>
        </authorList>
    </citation>
    <scope>NUCLEOTIDE SEQUENCE</scope>
    <source>
        <strain evidence="2">KCTC 42651</strain>
    </source>
</reference>
<evidence type="ECO:0000313" key="3">
    <source>
        <dbReference type="Proteomes" id="UP000630353"/>
    </source>
</evidence>
<feature type="transmembrane region" description="Helical" evidence="1">
    <location>
        <begin position="88"/>
        <end position="110"/>
    </location>
</feature>
<dbReference type="PIRSF" id="PIRSF038991">
    <property type="entry name" value="Protein_AbrB"/>
    <property type="match status" value="1"/>
</dbReference>
<comment type="caution">
    <text evidence="2">The sequence shown here is derived from an EMBL/GenBank/DDBJ whole genome shotgun (WGS) entry which is preliminary data.</text>
</comment>